<dbReference type="InterPro" id="IPR037045">
    <property type="entry name" value="S8pro/Inhibitor_I9_sf"/>
</dbReference>
<feature type="domain" description="Inhibitor I9" evidence="2">
    <location>
        <begin position="54"/>
        <end position="139"/>
    </location>
</feature>
<name>A0A4P9Y5N8_9FUNG</name>
<dbReference type="EMBL" id="KZ987849">
    <property type="protein sequence ID" value="RKP14336.1"/>
    <property type="molecule type" value="Genomic_DNA"/>
</dbReference>
<dbReference type="Gene3D" id="3.30.70.80">
    <property type="entry name" value="Peptidase S8 propeptide/proteinase inhibitor I9"/>
    <property type="match status" value="1"/>
</dbReference>
<dbReference type="AlphaFoldDB" id="A0A4P9Y5N8"/>
<sequence length="144" mass="16039">MRSFILQSTWSFLGLLLLLTTALLLPCLPGGMASPDVQTPRETISEGDPQAKHYIIVFKKGLDDASMSSFYTRLEDQISQANVLRQSTVPSSTTLSITHRYDYSTFRGFSALLDPTMAKGLSENHDEIEEVEEDHPMKIVSGKE</sequence>
<dbReference type="SUPFAM" id="SSF54897">
    <property type="entry name" value="Protease propeptides/inhibitors"/>
    <property type="match status" value="1"/>
</dbReference>
<dbReference type="Pfam" id="PF05922">
    <property type="entry name" value="Inhibitor_I9"/>
    <property type="match status" value="1"/>
</dbReference>
<evidence type="ECO:0000313" key="3">
    <source>
        <dbReference type="EMBL" id="RKP14336.1"/>
    </source>
</evidence>
<gene>
    <name evidence="3" type="ORF">BJ684DRAFT_15335</name>
</gene>
<reference evidence="4" key="1">
    <citation type="journal article" date="2018" name="Nat. Microbiol.">
        <title>Leveraging single-cell genomics to expand the fungal tree of life.</title>
        <authorList>
            <person name="Ahrendt S.R."/>
            <person name="Quandt C.A."/>
            <person name="Ciobanu D."/>
            <person name="Clum A."/>
            <person name="Salamov A."/>
            <person name="Andreopoulos B."/>
            <person name="Cheng J.F."/>
            <person name="Woyke T."/>
            <person name="Pelin A."/>
            <person name="Henrissat B."/>
            <person name="Reynolds N.K."/>
            <person name="Benny G.L."/>
            <person name="Smith M.E."/>
            <person name="James T.Y."/>
            <person name="Grigoriev I.V."/>
        </authorList>
    </citation>
    <scope>NUCLEOTIDE SEQUENCE [LARGE SCALE GENOMIC DNA]</scope>
</reference>
<protein>
    <recommendedName>
        <fullName evidence="2">Inhibitor I9 domain-containing protein</fullName>
    </recommendedName>
</protein>
<feature type="signal peptide" evidence="1">
    <location>
        <begin position="1"/>
        <end position="33"/>
    </location>
</feature>
<dbReference type="Proteomes" id="UP000267251">
    <property type="component" value="Unassembled WGS sequence"/>
</dbReference>
<evidence type="ECO:0000259" key="2">
    <source>
        <dbReference type="Pfam" id="PF05922"/>
    </source>
</evidence>
<feature type="chain" id="PRO_5020416037" description="Inhibitor I9 domain-containing protein" evidence="1">
    <location>
        <begin position="34"/>
        <end position="144"/>
    </location>
</feature>
<dbReference type="InterPro" id="IPR010259">
    <property type="entry name" value="S8pro/Inhibitor_I9"/>
</dbReference>
<keyword evidence="4" id="KW-1185">Reference proteome</keyword>
<evidence type="ECO:0000313" key="4">
    <source>
        <dbReference type="Proteomes" id="UP000267251"/>
    </source>
</evidence>
<organism evidence="3 4">
    <name type="scientific">Piptocephalis cylindrospora</name>
    <dbReference type="NCBI Taxonomy" id="1907219"/>
    <lineage>
        <taxon>Eukaryota</taxon>
        <taxon>Fungi</taxon>
        <taxon>Fungi incertae sedis</taxon>
        <taxon>Zoopagomycota</taxon>
        <taxon>Zoopagomycotina</taxon>
        <taxon>Zoopagomycetes</taxon>
        <taxon>Zoopagales</taxon>
        <taxon>Piptocephalidaceae</taxon>
        <taxon>Piptocephalis</taxon>
    </lineage>
</organism>
<proteinExistence type="predicted"/>
<keyword evidence="1" id="KW-0732">Signal</keyword>
<accession>A0A4P9Y5N8</accession>
<dbReference type="OrthoDB" id="10440579at2759"/>
<evidence type="ECO:0000256" key="1">
    <source>
        <dbReference type="SAM" id="SignalP"/>
    </source>
</evidence>